<dbReference type="RefSeq" id="WP_169267260.1">
    <property type="nucleotide sequence ID" value="NZ_CAWOXK010000001.1"/>
</dbReference>
<dbReference type="GO" id="GO:0017000">
    <property type="term" value="P:antibiotic biosynthetic process"/>
    <property type="evidence" value="ECO:0007669"/>
    <property type="project" value="UniProtKB-ARBA"/>
</dbReference>
<feature type="domain" description="Erythromycin biosynthesis protein CIII-like C-terminal" evidence="1">
    <location>
        <begin position="264"/>
        <end position="400"/>
    </location>
</feature>
<proteinExistence type="predicted"/>
<name>A0A856ME96_9CYAN</name>
<dbReference type="Proteomes" id="UP000503129">
    <property type="component" value="Chromosome"/>
</dbReference>
<evidence type="ECO:0000313" key="3">
    <source>
        <dbReference type="Proteomes" id="UP000503129"/>
    </source>
</evidence>
<organism evidence="2 3">
    <name type="scientific">Brasilonema sennae CENA114</name>
    <dbReference type="NCBI Taxonomy" id="415709"/>
    <lineage>
        <taxon>Bacteria</taxon>
        <taxon>Bacillati</taxon>
        <taxon>Cyanobacteriota</taxon>
        <taxon>Cyanophyceae</taxon>
        <taxon>Nostocales</taxon>
        <taxon>Scytonemataceae</taxon>
        <taxon>Brasilonema</taxon>
        <taxon>Bromeliae group (in: Brasilonema)</taxon>
    </lineage>
</organism>
<dbReference type="InterPro" id="IPR002213">
    <property type="entry name" value="UDP_glucos_trans"/>
</dbReference>
<dbReference type="AlphaFoldDB" id="A0A856ME96"/>
<dbReference type="PANTHER" id="PTHR48050">
    <property type="entry name" value="STEROL 3-BETA-GLUCOSYLTRANSFERASE"/>
    <property type="match status" value="1"/>
</dbReference>
<evidence type="ECO:0000259" key="1">
    <source>
        <dbReference type="Pfam" id="PF06722"/>
    </source>
</evidence>
<dbReference type="PANTHER" id="PTHR48050:SF13">
    <property type="entry name" value="STEROL 3-BETA-GLUCOSYLTRANSFERASE UGT80A2"/>
    <property type="match status" value="1"/>
</dbReference>
<dbReference type="InterPro" id="IPR010610">
    <property type="entry name" value="EryCIII-like_C"/>
</dbReference>
<dbReference type="SUPFAM" id="SSF53756">
    <property type="entry name" value="UDP-Glycosyltransferase/glycogen phosphorylase"/>
    <property type="match status" value="1"/>
</dbReference>
<protein>
    <recommendedName>
        <fullName evidence="1">Erythromycin biosynthesis protein CIII-like C-terminal domain-containing protein</fullName>
    </recommendedName>
</protein>
<keyword evidence="3" id="KW-1185">Reference proteome</keyword>
<accession>A0A856ME96</accession>
<gene>
    <name evidence="2" type="ORF">DP114_05200</name>
</gene>
<dbReference type="Pfam" id="PF06722">
    <property type="entry name" value="EryCIII-like_C"/>
    <property type="match status" value="1"/>
</dbReference>
<sequence length="420" mass="46030">MKTVLITTPPVAGTILPMLSLAEALVKRGYRVLVHTGQREYTKVQAAGAELVPMSERCNVISRLKNSSVRLPSWVPTFVRQFWCFRNEMLATIPDMVAELETIIRREQVDCLVSESICFGASYAAERLGIPFVTFSSSWSLALNADALPVGFPIPLPPPIVHATIDFIFPLRRVREQIGLPQRSKNAPSEFFSVVVSQLLNLVVIHQEFIPSERLQENQVFIGPTVFQIPRTTSNPPLGASLEPGTVLVSTTTSTNMDKGQLRRVLESVAQMGIPVLATSGSATDVPSGLGENVRIETFVPFDEVLPYVKAIVTHGGFGTVGRAFRQGIPMLIISDFGDTIQTGRRAAELGLAYHLPKNKATPKAIQSKLKALLQDYALHDRVKDLSEKLRSMDSPELAANAIEGILQSEEITVGGYRSK</sequence>
<dbReference type="KEGG" id="bsen:DP114_05200"/>
<evidence type="ECO:0000313" key="2">
    <source>
        <dbReference type="EMBL" id="QDL07377.1"/>
    </source>
</evidence>
<reference evidence="2 3" key="1">
    <citation type="submission" date="2018-06" db="EMBL/GenBank/DDBJ databases">
        <title>Comparative genomics of Brasilonema spp. strains.</title>
        <authorList>
            <person name="Alvarenga D.O."/>
            <person name="Fiore M.F."/>
            <person name="Varani A.M."/>
        </authorList>
    </citation>
    <scope>NUCLEOTIDE SEQUENCE [LARGE SCALE GENOMIC DNA]</scope>
    <source>
        <strain evidence="2 3">CENA114</strain>
    </source>
</reference>
<dbReference type="EMBL" id="CP030118">
    <property type="protein sequence ID" value="QDL07377.1"/>
    <property type="molecule type" value="Genomic_DNA"/>
</dbReference>
<dbReference type="InterPro" id="IPR050426">
    <property type="entry name" value="Glycosyltransferase_28"/>
</dbReference>
<dbReference type="GO" id="GO:0016758">
    <property type="term" value="F:hexosyltransferase activity"/>
    <property type="evidence" value="ECO:0007669"/>
    <property type="project" value="UniProtKB-ARBA"/>
</dbReference>
<dbReference type="Gene3D" id="3.40.50.2000">
    <property type="entry name" value="Glycogen Phosphorylase B"/>
    <property type="match status" value="2"/>
</dbReference>
<dbReference type="GO" id="GO:0008194">
    <property type="term" value="F:UDP-glycosyltransferase activity"/>
    <property type="evidence" value="ECO:0007669"/>
    <property type="project" value="InterPro"/>
</dbReference>
<dbReference type="CDD" id="cd03784">
    <property type="entry name" value="GT1_Gtf-like"/>
    <property type="match status" value="1"/>
</dbReference>